<reference evidence="3 4" key="1">
    <citation type="submission" date="2020-05" db="EMBL/GenBank/DDBJ databases">
        <title>Identification and distribution of gene clusters putatively required for synthesis of sphingolipid metabolism inhibitors in phylogenetically diverse species of the filamentous fungus Fusarium.</title>
        <authorList>
            <person name="Kim H.-S."/>
            <person name="Busman M."/>
            <person name="Brown D.W."/>
            <person name="Divon H."/>
            <person name="Uhlig S."/>
            <person name="Proctor R.H."/>
        </authorList>
    </citation>
    <scope>NUCLEOTIDE SEQUENCE [LARGE SCALE GENOMIC DNA]</scope>
    <source>
        <strain evidence="3 4">NRRL 36939</strain>
    </source>
</reference>
<sequence length="1351" mass="152543">MPLSHNSLGYKQATIANPAALEKHLGQNSEDPHYCMIFIQSKNSRSPLNSSHQSFCYLSTFYQIPASFLDLLFSFGQNPEPLDYHMTGFNGSDTLDSLKSDIVEIPKLGRSGREHVVQYLLRSVEWDAKHSKWNIRQMAVHHKYDVITGKAFWLNIKANSIMQDRLKESITHDPKFNPTLAKGLASSFATTLMIHLVHIEWCDESWRQCINELEEKIRVVLQKAKTASVGQEPDLHAAAVKALTNRNGAATFGAPEKPTSPSPACFNPYEAIGKPLTSYLQSALGKPSPKAHATPLLPLAHKTPAAPMSETDDNLAKRLKSLKALEAFSVEDLQLLHYLGEQLENYRLVMLLNRQTLRDISEHYQDLAARDNFPSEQKAECERSVASFVRRVERVRKNLEIRVTQIESLRAWLQEGKTLLEGILQYRSVQVSHIFTESSHSQSAKMERIAYKTEQETISMHIITCVTLAFLPGTFVATNTPQEIRQQASRIDISVNPPLNPQQHLKTPFSMASGPQEKFCRYVESKRVNGVNGHGETVAYVSGPDLENYWSQANVDDILDSHDRRIQESSIYITRNFRHIFSTLVYTGHTQQISWFCRHVRSLSDLHLPFSLQDLPPNCTWSTSFLEHQWMFCPLSFTLDTVFKRTLHSKHILPVAYGECLTDSPRPSGAATLWRVHMQSECTLPLSKAGTVVFKIYEGASAQRLYKAEAEAYSQLLRSNNEGYITKHFASFSFEGIEKSIIVLEYAEGGSLLDFLRRTNTPFTLDEYCLLWSRLLSLFDALHALHDICRATTSSHWSLSGVHQDIQLSNILVFPQKDKSSRFDVTFKLADFGLAKIGRIYSQGDSLITSKKGNRMYTSPETYSNYRVQDHASTEISAACDIWSLGAVFSDILVWSITGESGREEYRLKRQEEISNKLHLRASKHDACFHDGASRLAAVDEFHNYVLQNKRGNDHLSPHISQLIIEFMLTERFRRLNAMQTKLRVDEQIQKALNGQGRETPVSPGSFTYEWHSPPILPSTSTPTPPLQKRATLPSTTEPRPSHIPDRSVRQSYPMETRNPISEGSVPPKPPYRHEPPTESPAPEPVSTLTNHNGPIATSAPTNAVVTVDQVYQLLEQKDRLLLFSGPLGAKADKGAEIMDLPGMEEARSKIAEAKGRDQIMLIDNFGSMEEHKPKAMKTARVISYVAKIADDNGMEVFAASETAKKPVICTSSGKVEKVIKKMKTVKGKCNMHKCLDDILNRVLVVGQFRPTSIYIYTDGVWEPAEDGVKLLISRAIDFLDRHGYKSSALMFQFIRFGNDPTGTERLDYLDDQCKRQTKTDHYDIVDAKHCDEHVPDIVIGSISRWHDEKT</sequence>
<dbReference type="Pfam" id="PF26616">
    <property type="entry name" value="CorA-like"/>
    <property type="match status" value="1"/>
</dbReference>
<dbReference type="Gene3D" id="1.10.510.10">
    <property type="entry name" value="Transferase(Phosphotransferase) domain 1"/>
    <property type="match status" value="1"/>
</dbReference>
<keyword evidence="4" id="KW-1185">Reference proteome</keyword>
<dbReference type="InterPro" id="IPR058257">
    <property type="entry name" value="CorA-like_dom"/>
</dbReference>
<feature type="compositionally biased region" description="Basic and acidic residues" evidence="1">
    <location>
        <begin position="1040"/>
        <end position="1049"/>
    </location>
</feature>
<dbReference type="PANTHER" id="PTHR24359:SF1">
    <property type="entry name" value="INHIBITOR OF NUCLEAR FACTOR KAPPA-B KINASE EPSILON SUBUNIT HOMOLOG 1-RELATED"/>
    <property type="match status" value="1"/>
</dbReference>
<evidence type="ECO:0000256" key="1">
    <source>
        <dbReference type="SAM" id="MobiDB-lite"/>
    </source>
</evidence>
<dbReference type="InterPro" id="IPR000719">
    <property type="entry name" value="Prot_kinase_dom"/>
</dbReference>
<feature type="domain" description="Protein kinase" evidence="2">
    <location>
        <begin position="662"/>
        <end position="989"/>
    </location>
</feature>
<dbReference type="PROSITE" id="PS50011">
    <property type="entry name" value="PROTEIN_KINASE_DOM"/>
    <property type="match status" value="1"/>
</dbReference>
<dbReference type="CDD" id="cd00180">
    <property type="entry name" value="PKc"/>
    <property type="match status" value="1"/>
</dbReference>
<comment type="caution">
    <text evidence="3">The sequence shown here is derived from an EMBL/GenBank/DDBJ whole genome shotgun (WGS) entry which is preliminary data.</text>
</comment>
<gene>
    <name evidence="3" type="ORF">FPCIR_6236</name>
</gene>
<keyword evidence="3" id="KW-0418">Kinase</keyword>
<feature type="region of interest" description="Disordered" evidence="1">
    <location>
        <begin position="994"/>
        <end position="1101"/>
    </location>
</feature>
<dbReference type="InterPro" id="IPR011009">
    <property type="entry name" value="Kinase-like_dom_sf"/>
</dbReference>
<evidence type="ECO:0000313" key="4">
    <source>
        <dbReference type="Proteomes" id="UP000546213"/>
    </source>
</evidence>
<accession>A0A8H5LGB9</accession>
<evidence type="ECO:0000259" key="2">
    <source>
        <dbReference type="PROSITE" id="PS50011"/>
    </source>
</evidence>
<dbReference type="GO" id="GO:0004674">
    <property type="term" value="F:protein serine/threonine kinase activity"/>
    <property type="evidence" value="ECO:0007669"/>
    <property type="project" value="TreeGrafter"/>
</dbReference>
<protein>
    <submittedName>
        <fullName evidence="3">Serine threonine kinase</fullName>
    </submittedName>
</protein>
<dbReference type="Proteomes" id="UP000546213">
    <property type="component" value="Unassembled WGS sequence"/>
</dbReference>
<keyword evidence="3" id="KW-0808">Transferase</keyword>
<dbReference type="OrthoDB" id="9992527at2759"/>
<dbReference type="SUPFAM" id="SSF56112">
    <property type="entry name" value="Protein kinase-like (PK-like)"/>
    <property type="match status" value="1"/>
</dbReference>
<proteinExistence type="predicted"/>
<dbReference type="EMBL" id="JAAOAS010000136">
    <property type="protein sequence ID" value="KAF5590973.1"/>
    <property type="molecule type" value="Genomic_DNA"/>
</dbReference>
<organism evidence="3 4">
    <name type="scientific">Fusarium pseudocircinatum</name>
    <dbReference type="NCBI Taxonomy" id="56676"/>
    <lineage>
        <taxon>Eukaryota</taxon>
        <taxon>Fungi</taxon>
        <taxon>Dikarya</taxon>
        <taxon>Ascomycota</taxon>
        <taxon>Pezizomycotina</taxon>
        <taxon>Sordariomycetes</taxon>
        <taxon>Hypocreomycetidae</taxon>
        <taxon>Hypocreales</taxon>
        <taxon>Nectriaceae</taxon>
        <taxon>Fusarium</taxon>
        <taxon>Fusarium fujikuroi species complex</taxon>
    </lineage>
</organism>
<name>A0A8H5LGB9_9HYPO</name>
<dbReference type="Pfam" id="PF00069">
    <property type="entry name" value="Pkinase"/>
    <property type="match status" value="1"/>
</dbReference>
<evidence type="ECO:0000313" key="3">
    <source>
        <dbReference type="EMBL" id="KAF5590973.1"/>
    </source>
</evidence>
<dbReference type="PANTHER" id="PTHR24359">
    <property type="entry name" value="SERINE/THREONINE-PROTEIN KINASE SBK1"/>
    <property type="match status" value="1"/>
</dbReference>
<dbReference type="GO" id="GO:0005524">
    <property type="term" value="F:ATP binding"/>
    <property type="evidence" value="ECO:0007669"/>
    <property type="project" value="InterPro"/>
</dbReference>